<reference evidence="1" key="1">
    <citation type="submission" date="2021-02" db="EMBL/GenBank/DDBJ databases">
        <authorList>
            <person name="Nowell W R."/>
        </authorList>
    </citation>
    <scope>NUCLEOTIDE SEQUENCE</scope>
</reference>
<evidence type="ECO:0000313" key="1">
    <source>
        <dbReference type="EMBL" id="CAF4875349.1"/>
    </source>
</evidence>
<comment type="caution">
    <text evidence="1">The sequence shown here is derived from an EMBL/GenBank/DDBJ whole genome shotgun (WGS) entry which is preliminary data.</text>
</comment>
<sequence>SCYNAFSIHDDLETVAIDIAPADEVVLNAFLIKKFIYQINLVSASD</sequence>
<accession>A0A8S3CAE5</accession>
<organism evidence="1 2">
    <name type="scientific">Rotaria magnacalcarata</name>
    <dbReference type="NCBI Taxonomy" id="392030"/>
    <lineage>
        <taxon>Eukaryota</taxon>
        <taxon>Metazoa</taxon>
        <taxon>Spiralia</taxon>
        <taxon>Gnathifera</taxon>
        <taxon>Rotifera</taxon>
        <taxon>Eurotatoria</taxon>
        <taxon>Bdelloidea</taxon>
        <taxon>Philodinida</taxon>
        <taxon>Philodinidae</taxon>
        <taxon>Rotaria</taxon>
    </lineage>
</organism>
<proteinExistence type="predicted"/>
<dbReference type="EMBL" id="CAJOBJ010169009">
    <property type="protein sequence ID" value="CAF4875349.1"/>
    <property type="molecule type" value="Genomic_DNA"/>
</dbReference>
<protein>
    <submittedName>
        <fullName evidence="1">Uncharacterized protein</fullName>
    </submittedName>
</protein>
<name>A0A8S3CAE5_9BILA</name>
<feature type="non-terminal residue" evidence="1">
    <location>
        <position position="1"/>
    </location>
</feature>
<gene>
    <name evidence="1" type="ORF">GIL414_LOCUS50584</name>
</gene>
<dbReference type="Proteomes" id="UP000681720">
    <property type="component" value="Unassembled WGS sequence"/>
</dbReference>
<evidence type="ECO:0000313" key="2">
    <source>
        <dbReference type="Proteomes" id="UP000681720"/>
    </source>
</evidence>
<dbReference type="AlphaFoldDB" id="A0A8S3CAE5"/>